<evidence type="ECO:0000256" key="2">
    <source>
        <dbReference type="SAM" id="SignalP"/>
    </source>
</evidence>
<keyword evidence="1" id="KW-0472">Membrane</keyword>
<keyword evidence="1" id="KW-1133">Transmembrane helix</keyword>
<gene>
    <name evidence="3" type="ORF">AB6A40_003742</name>
</gene>
<accession>A0ABD6EAF7</accession>
<dbReference type="EMBL" id="JBGFUD010002011">
    <property type="protein sequence ID" value="MFH4977033.1"/>
    <property type="molecule type" value="Genomic_DNA"/>
</dbReference>
<reference evidence="3 4" key="1">
    <citation type="submission" date="2024-08" db="EMBL/GenBank/DDBJ databases">
        <title>Gnathostoma spinigerum genome.</title>
        <authorList>
            <person name="Gonzalez-Bertolin B."/>
            <person name="Monzon S."/>
            <person name="Zaballos A."/>
            <person name="Jimenez P."/>
            <person name="Dekumyoy P."/>
            <person name="Varona S."/>
            <person name="Cuesta I."/>
            <person name="Sumanam S."/>
            <person name="Adisakwattana P."/>
            <person name="Gasser R.B."/>
            <person name="Hernandez-Gonzalez A."/>
            <person name="Young N.D."/>
            <person name="Perteguer M.J."/>
        </authorList>
    </citation>
    <scope>NUCLEOTIDE SEQUENCE [LARGE SCALE GENOMIC DNA]</scope>
    <source>
        <strain evidence="3">AL3</strain>
        <tissue evidence="3">Liver</tissue>
    </source>
</reference>
<feature type="transmembrane region" description="Helical" evidence="1">
    <location>
        <begin position="97"/>
        <end position="119"/>
    </location>
</feature>
<feature type="transmembrane region" description="Helical" evidence="1">
    <location>
        <begin position="131"/>
        <end position="151"/>
    </location>
</feature>
<keyword evidence="4" id="KW-1185">Reference proteome</keyword>
<comment type="caution">
    <text evidence="3">The sequence shown here is derived from an EMBL/GenBank/DDBJ whole genome shotgun (WGS) entry which is preliminary data.</text>
</comment>
<feature type="chain" id="PRO_5044893653" evidence="2">
    <location>
        <begin position="26"/>
        <end position="188"/>
    </location>
</feature>
<protein>
    <submittedName>
        <fullName evidence="3">Uncharacterized protein</fullName>
    </submittedName>
</protein>
<organism evidence="3 4">
    <name type="scientific">Gnathostoma spinigerum</name>
    <dbReference type="NCBI Taxonomy" id="75299"/>
    <lineage>
        <taxon>Eukaryota</taxon>
        <taxon>Metazoa</taxon>
        <taxon>Ecdysozoa</taxon>
        <taxon>Nematoda</taxon>
        <taxon>Chromadorea</taxon>
        <taxon>Rhabditida</taxon>
        <taxon>Spirurina</taxon>
        <taxon>Gnathostomatomorpha</taxon>
        <taxon>Gnathostomatoidea</taxon>
        <taxon>Gnathostomatidae</taxon>
        <taxon>Gnathostoma</taxon>
    </lineage>
</organism>
<evidence type="ECO:0000256" key="1">
    <source>
        <dbReference type="SAM" id="Phobius"/>
    </source>
</evidence>
<keyword evidence="1" id="KW-0812">Transmembrane</keyword>
<proteinExistence type="predicted"/>
<dbReference type="Gene3D" id="1.20.140.150">
    <property type="match status" value="1"/>
</dbReference>
<name>A0ABD6EAF7_9BILA</name>
<keyword evidence="2" id="KW-0732">Signal</keyword>
<sequence>MHYAGAHVLAWTLLLLGTGCLLVAASTNYWSIHQPYESTGIMTMNRGLWKQCQQFLLHTECTNRFTHVNENVASTIRYGVEVLQDQHRSLSVKGLQFFEWMIIAEILISIWISAVILVYSPCCCNHCNCCISIFVFLAGIISACGCTWYTHQNQMGETMTLNILHMDDVPLYKMFKKANDSIEVSVIL</sequence>
<dbReference type="AlphaFoldDB" id="A0ABD6EAF7"/>
<dbReference type="Proteomes" id="UP001608902">
    <property type="component" value="Unassembled WGS sequence"/>
</dbReference>
<evidence type="ECO:0000313" key="3">
    <source>
        <dbReference type="EMBL" id="MFH4977033.1"/>
    </source>
</evidence>
<feature type="signal peptide" evidence="2">
    <location>
        <begin position="1"/>
        <end position="25"/>
    </location>
</feature>
<evidence type="ECO:0000313" key="4">
    <source>
        <dbReference type="Proteomes" id="UP001608902"/>
    </source>
</evidence>